<protein>
    <recommendedName>
        <fullName evidence="1">26S proteasome regulatory subunit Rpn6 N-terminal domain-containing protein</fullName>
    </recommendedName>
</protein>
<name>A0A9Q1MVK3_9SOLA</name>
<evidence type="ECO:0000259" key="1">
    <source>
        <dbReference type="Pfam" id="PF18055"/>
    </source>
</evidence>
<feature type="domain" description="26S proteasome regulatory subunit Rpn6 N-terminal" evidence="1">
    <location>
        <begin position="71"/>
        <end position="103"/>
    </location>
</feature>
<dbReference type="SMART" id="SM00753">
    <property type="entry name" value="PAM"/>
    <property type="match status" value="1"/>
</dbReference>
<dbReference type="EMBL" id="JAJAGQ010000002">
    <property type="protein sequence ID" value="KAJ8569979.1"/>
    <property type="molecule type" value="Genomic_DNA"/>
</dbReference>
<dbReference type="Gene3D" id="1.25.40.570">
    <property type="match status" value="2"/>
</dbReference>
<dbReference type="PANTHER" id="PTHR10678">
    <property type="entry name" value="26S PROTEASOME NON-ATPASE REGULATORY SUBUNIT 11/COP9 SIGNALOSOME COMPLEX SUBUNIT 2"/>
    <property type="match status" value="1"/>
</dbReference>
<accession>A0A9Q1MVK3</accession>
<reference evidence="3" key="1">
    <citation type="journal article" date="2023" name="Proc. Natl. Acad. Sci. U.S.A.">
        <title>Genomic and structural basis for evolution of tropane alkaloid biosynthesis.</title>
        <authorList>
            <person name="Wanga Y.-J."/>
            <person name="Taina T."/>
            <person name="Yua J.-Y."/>
            <person name="Lia J."/>
            <person name="Xua B."/>
            <person name="Chenc J."/>
            <person name="D'Auriad J.C."/>
            <person name="Huanga J.-P."/>
            <person name="Huanga S.-X."/>
        </authorList>
    </citation>
    <scope>NUCLEOTIDE SEQUENCE [LARGE SCALE GENOMIC DNA]</scope>
    <source>
        <strain evidence="3">cv. KIB-2019</strain>
    </source>
</reference>
<evidence type="ECO:0000313" key="2">
    <source>
        <dbReference type="EMBL" id="KAJ8569979.1"/>
    </source>
</evidence>
<proteinExistence type="predicted"/>
<keyword evidence="3" id="KW-1185">Reference proteome</keyword>
<dbReference type="InterPro" id="IPR050871">
    <property type="entry name" value="26S_Proteasome/COP9_Components"/>
</dbReference>
<evidence type="ECO:0000313" key="3">
    <source>
        <dbReference type="Proteomes" id="UP001152561"/>
    </source>
</evidence>
<dbReference type="OrthoDB" id="1418352at2759"/>
<dbReference type="InterPro" id="IPR040773">
    <property type="entry name" value="Rpn6_N"/>
</dbReference>
<comment type="caution">
    <text evidence="2">The sequence shown here is derived from an EMBL/GenBank/DDBJ whole genome shotgun (WGS) entry which is preliminary data.</text>
</comment>
<dbReference type="Proteomes" id="UP001152561">
    <property type="component" value="Unassembled WGS sequence"/>
</dbReference>
<gene>
    <name evidence="2" type="ORF">K7X08_006556</name>
</gene>
<sequence>MAWWEGIDEARVLIAPEPSNDGNKVEQLLSLRHPKSGNATCYLCVDGSLQELHWFKQSYGSWFLGDYVCEVAKIPGTSDLQITLCKEIVQWAHSEKRTFLRQRVEAKLAALLMENKEYSEALTLLSGLIKEQGAIDLQSGILHAEEKDYKTAYSYFYEAFNALAHDPKDTLSKKEPNAKAKAIYSLKYMLLCKIMVSQADDVAGIISSRGLDYLGPELDAMKAVADAHSLRLLFATLSLSLMKTLSSIGTSLRSMTP</sequence>
<organism evidence="2 3">
    <name type="scientific">Anisodus acutangulus</name>
    <dbReference type="NCBI Taxonomy" id="402998"/>
    <lineage>
        <taxon>Eukaryota</taxon>
        <taxon>Viridiplantae</taxon>
        <taxon>Streptophyta</taxon>
        <taxon>Embryophyta</taxon>
        <taxon>Tracheophyta</taxon>
        <taxon>Spermatophyta</taxon>
        <taxon>Magnoliopsida</taxon>
        <taxon>eudicotyledons</taxon>
        <taxon>Gunneridae</taxon>
        <taxon>Pentapetalae</taxon>
        <taxon>asterids</taxon>
        <taxon>lamiids</taxon>
        <taxon>Solanales</taxon>
        <taxon>Solanaceae</taxon>
        <taxon>Solanoideae</taxon>
        <taxon>Hyoscyameae</taxon>
        <taxon>Anisodus</taxon>
    </lineage>
</organism>
<dbReference type="AlphaFoldDB" id="A0A9Q1MVK3"/>
<dbReference type="Pfam" id="PF18055">
    <property type="entry name" value="RPN6_N"/>
    <property type="match status" value="1"/>
</dbReference>